<dbReference type="SUPFAM" id="SSF52980">
    <property type="entry name" value="Restriction endonuclease-like"/>
    <property type="match status" value="1"/>
</dbReference>
<dbReference type="EMBL" id="LROR01000032">
    <property type="protein sequence ID" value="OBR96673.1"/>
    <property type="molecule type" value="Genomic_DNA"/>
</dbReference>
<dbReference type="PANTHER" id="PTHR36558:SF1">
    <property type="entry name" value="RESTRICTION ENDONUCLEASE DOMAIN-CONTAINING PROTEIN-RELATED"/>
    <property type="match status" value="1"/>
</dbReference>
<dbReference type="RefSeq" id="WP_063600495.1">
    <property type="nucleotide sequence ID" value="NZ_LITQ01000008.1"/>
</dbReference>
<dbReference type="Gene3D" id="3.90.1570.10">
    <property type="entry name" value="tt1808, chain A"/>
    <property type="match status" value="1"/>
</dbReference>
<name>A0A166TUI5_9CLOT</name>
<evidence type="ECO:0000313" key="2">
    <source>
        <dbReference type="EMBL" id="OAA94111.1"/>
    </source>
</evidence>
<keyword evidence="5" id="KW-1185">Reference proteome</keyword>
<reference evidence="2 4" key="1">
    <citation type="journal article" date="2015" name="Biotechnol. Bioeng.">
        <title>Genome sequence and phenotypic characterization of Caulobacter segnis.</title>
        <authorList>
            <person name="Patel S."/>
            <person name="Fletcher B."/>
            <person name="Scott D.C."/>
            <person name="Ely B."/>
        </authorList>
    </citation>
    <scope>NUCLEOTIDE SEQUENCE [LARGE SCALE GENOMIC DNA]</scope>
    <source>
        <strain evidence="2 4">PS02</strain>
    </source>
</reference>
<dbReference type="Proteomes" id="UP000077384">
    <property type="component" value="Unassembled WGS sequence"/>
</dbReference>
<dbReference type="PATRIC" id="fig|1705578.3.peg.3676"/>
<evidence type="ECO:0000313" key="4">
    <source>
        <dbReference type="Proteomes" id="UP000077384"/>
    </source>
</evidence>
<protein>
    <recommendedName>
        <fullName evidence="1">Putative restriction endonuclease domain-containing protein</fullName>
    </recommendedName>
</protein>
<dbReference type="Proteomes" id="UP000093694">
    <property type="component" value="Unassembled WGS sequence"/>
</dbReference>
<dbReference type="InterPro" id="IPR008538">
    <property type="entry name" value="Uma2"/>
</dbReference>
<dbReference type="CDD" id="cd06260">
    <property type="entry name" value="DUF820-like"/>
    <property type="match status" value="1"/>
</dbReference>
<reference evidence="3 5" key="2">
    <citation type="journal article" date="2016" name="Front. Microbiol.">
        <title>Industrial Acetogenic Biocatalysts: A Comparative Metabolic and Genomic Analysis.</title>
        <authorList>
            <person name="Bengelsdorf F."/>
            <person name="Poehlein A."/>
            <person name="Sonja S."/>
            <person name="Erz C."/>
            <person name="Hummel T."/>
            <person name="Hoffmeister S."/>
            <person name="Daniel R."/>
            <person name="Durre P."/>
        </authorList>
    </citation>
    <scope>NUCLEOTIDE SEQUENCE [LARGE SCALE GENOMIC DNA]</scope>
    <source>
        <strain evidence="3 5">PTA-10522</strain>
    </source>
</reference>
<comment type="caution">
    <text evidence="2">The sequence shown here is derived from an EMBL/GenBank/DDBJ whole genome shotgun (WGS) entry which is preliminary data.</text>
</comment>
<dbReference type="InterPro" id="IPR012296">
    <property type="entry name" value="Nuclease_put_TT1808"/>
</dbReference>
<dbReference type="PANTHER" id="PTHR36558">
    <property type="entry name" value="GLR1098 PROTEIN"/>
    <property type="match status" value="1"/>
</dbReference>
<proteinExistence type="predicted"/>
<sequence>MSLNPIDNRIYTYEDYLKFTDDKPVEIIDGRISAMSPAPSRIHQMIVSKLLIAIGRYIEDNKGECEVYTAPFDVILKNDDEDTIHSKNIIQPDISVICDKNKLNDKGCVGSPDMIVEVISPFNPSNDYVRKLNLYEQFKVREYWIINPMEQNILVYTLTDNGYNAPKLYSFNDKVKVNIYDNLEIDFNSLNLL</sequence>
<organism evidence="2 4">
    <name type="scientific">Clostridium coskatii</name>
    <dbReference type="NCBI Taxonomy" id="1705578"/>
    <lineage>
        <taxon>Bacteria</taxon>
        <taxon>Bacillati</taxon>
        <taxon>Bacillota</taxon>
        <taxon>Clostridia</taxon>
        <taxon>Eubacteriales</taxon>
        <taxon>Clostridiaceae</taxon>
        <taxon>Clostridium</taxon>
    </lineage>
</organism>
<dbReference type="EMBL" id="LITQ01000008">
    <property type="protein sequence ID" value="OAA94111.1"/>
    <property type="molecule type" value="Genomic_DNA"/>
</dbReference>
<dbReference type="AlphaFoldDB" id="A0A166TUI5"/>
<dbReference type="Pfam" id="PF05685">
    <property type="entry name" value="Uma2"/>
    <property type="match status" value="1"/>
</dbReference>
<accession>A0A166TUI5</accession>
<gene>
    <name evidence="3" type="ORF">CLCOS_08350</name>
    <name evidence="2" type="ORF">WX73_03681</name>
</gene>
<dbReference type="InterPro" id="IPR011335">
    <property type="entry name" value="Restrct_endonuc-II-like"/>
</dbReference>
<evidence type="ECO:0000259" key="1">
    <source>
        <dbReference type="Pfam" id="PF05685"/>
    </source>
</evidence>
<evidence type="ECO:0000313" key="5">
    <source>
        <dbReference type="Proteomes" id="UP000093694"/>
    </source>
</evidence>
<evidence type="ECO:0000313" key="3">
    <source>
        <dbReference type="EMBL" id="OBR96673.1"/>
    </source>
</evidence>
<feature type="domain" description="Putative restriction endonuclease" evidence="1">
    <location>
        <begin position="14"/>
        <end position="180"/>
    </location>
</feature>